<dbReference type="Proteomes" id="UP001157126">
    <property type="component" value="Unassembled WGS sequence"/>
</dbReference>
<evidence type="ECO:0000256" key="1">
    <source>
        <dbReference type="SAM" id="Phobius"/>
    </source>
</evidence>
<keyword evidence="3" id="KW-1185">Reference proteome</keyword>
<feature type="transmembrane region" description="Helical" evidence="1">
    <location>
        <begin position="20"/>
        <end position="47"/>
    </location>
</feature>
<reference evidence="3" key="1">
    <citation type="journal article" date="2019" name="Int. J. Syst. Evol. Microbiol.">
        <title>The Global Catalogue of Microorganisms (GCM) 10K type strain sequencing project: providing services to taxonomists for standard genome sequencing and annotation.</title>
        <authorList>
            <consortium name="The Broad Institute Genomics Platform"/>
            <consortium name="The Broad Institute Genome Sequencing Center for Infectious Disease"/>
            <person name="Wu L."/>
            <person name="Ma J."/>
        </authorList>
    </citation>
    <scope>NUCLEOTIDE SEQUENCE [LARGE SCALE GENOMIC DNA]</scope>
    <source>
        <strain evidence="3">NBRC 113072</strain>
    </source>
</reference>
<evidence type="ECO:0000313" key="3">
    <source>
        <dbReference type="Proteomes" id="UP001157126"/>
    </source>
</evidence>
<keyword evidence="1" id="KW-0812">Transmembrane</keyword>
<feature type="transmembrane region" description="Helical" evidence="1">
    <location>
        <begin position="53"/>
        <end position="75"/>
    </location>
</feature>
<organism evidence="2 3">
    <name type="scientific">Mobilicoccus caccae</name>
    <dbReference type="NCBI Taxonomy" id="1859295"/>
    <lineage>
        <taxon>Bacteria</taxon>
        <taxon>Bacillati</taxon>
        <taxon>Actinomycetota</taxon>
        <taxon>Actinomycetes</taxon>
        <taxon>Micrococcales</taxon>
        <taxon>Dermatophilaceae</taxon>
        <taxon>Mobilicoccus</taxon>
    </lineage>
</organism>
<evidence type="ECO:0000313" key="2">
    <source>
        <dbReference type="EMBL" id="GMA41244.1"/>
    </source>
</evidence>
<comment type="caution">
    <text evidence="2">The sequence shown here is derived from an EMBL/GenBank/DDBJ whole genome shotgun (WGS) entry which is preliminary data.</text>
</comment>
<protein>
    <submittedName>
        <fullName evidence="2">Uncharacterized protein</fullName>
    </submittedName>
</protein>
<gene>
    <name evidence="2" type="ORF">GCM10025883_32890</name>
</gene>
<proteinExistence type="predicted"/>
<keyword evidence="1" id="KW-1133">Transmembrane helix</keyword>
<dbReference type="RefSeq" id="WP_284304810.1">
    <property type="nucleotide sequence ID" value="NZ_BSUO01000001.1"/>
</dbReference>
<name>A0ABQ6ITH0_9MICO</name>
<dbReference type="EMBL" id="BSUO01000001">
    <property type="protein sequence ID" value="GMA41244.1"/>
    <property type="molecule type" value="Genomic_DNA"/>
</dbReference>
<accession>A0ABQ6ITH0</accession>
<sequence length="94" mass="10284">MTSTHTGRPVLIDAAPRKSLVLSLVLTFFLGPFGMFYTTIFGALVMLAVSVPLLILTLGAAWAGIVPACMIWGAWSGHRHNERQRRIYAARGGW</sequence>
<keyword evidence="1" id="KW-0472">Membrane</keyword>